<dbReference type="AlphaFoldDB" id="A0A2U1CIP3"/>
<evidence type="ECO:0000313" key="1">
    <source>
        <dbReference type="EMBL" id="PVY60863.1"/>
    </source>
</evidence>
<keyword evidence="2" id="KW-1185">Reference proteome</keyword>
<organism evidence="1 2">
    <name type="scientific">Pusillimonas noertemannii</name>
    <dbReference type="NCBI Taxonomy" id="305977"/>
    <lineage>
        <taxon>Bacteria</taxon>
        <taxon>Pseudomonadati</taxon>
        <taxon>Pseudomonadota</taxon>
        <taxon>Betaproteobacteria</taxon>
        <taxon>Burkholderiales</taxon>
        <taxon>Alcaligenaceae</taxon>
        <taxon>Pusillimonas</taxon>
    </lineage>
</organism>
<name>A0A2U1CIP3_9BURK</name>
<dbReference type="RefSeq" id="WP_116519308.1">
    <property type="nucleotide sequence ID" value="NZ_JACCEX010000010.1"/>
</dbReference>
<protein>
    <submittedName>
        <fullName evidence="1">Uncharacterized protein</fullName>
    </submittedName>
</protein>
<dbReference type="EMBL" id="QEKO01000006">
    <property type="protein sequence ID" value="PVY60863.1"/>
    <property type="molecule type" value="Genomic_DNA"/>
</dbReference>
<evidence type="ECO:0000313" key="2">
    <source>
        <dbReference type="Proteomes" id="UP000246145"/>
    </source>
</evidence>
<gene>
    <name evidence="1" type="ORF">C7440_3367</name>
</gene>
<dbReference type="Proteomes" id="UP000246145">
    <property type="component" value="Unassembled WGS sequence"/>
</dbReference>
<dbReference type="OrthoDB" id="9908506at2"/>
<reference evidence="1 2" key="1">
    <citation type="submission" date="2018-04" db="EMBL/GenBank/DDBJ databases">
        <title>Genomic Encyclopedia of Type Strains, Phase IV (KMG-IV): sequencing the most valuable type-strain genomes for metagenomic binning, comparative biology and taxonomic classification.</title>
        <authorList>
            <person name="Goeker M."/>
        </authorList>
    </citation>
    <scope>NUCLEOTIDE SEQUENCE [LARGE SCALE GENOMIC DNA]</scope>
    <source>
        <strain evidence="1 2">DSM 10065</strain>
    </source>
</reference>
<proteinExistence type="predicted"/>
<comment type="caution">
    <text evidence="1">The sequence shown here is derived from an EMBL/GenBank/DDBJ whole genome shotgun (WGS) entry which is preliminary data.</text>
</comment>
<sequence>MSVVTIDDTAGVSRGKATSLVSIAATLFVLILKEFKHALGQGEPLGIIQSQLASKTGNAIVYECDSWIGWTSKNLD</sequence>
<accession>A0A2U1CIP3</accession>